<keyword evidence="1" id="KW-0646">Protease inhibitor</keyword>
<gene>
    <name evidence="3" type="primary">Contig16274.g17343</name>
    <name evidence="3" type="ORF">STYLEM_2632</name>
</gene>
<evidence type="ECO:0000256" key="1">
    <source>
        <dbReference type="ARBA" id="ARBA00022690"/>
    </source>
</evidence>
<keyword evidence="4" id="KW-1185">Reference proteome</keyword>
<dbReference type="InParanoid" id="A0A077ZUS1"/>
<dbReference type="Gene3D" id="2.60.40.2020">
    <property type="match status" value="1"/>
</dbReference>
<name>A0A077ZUS1_STYLE</name>
<proteinExistence type="predicted"/>
<accession>A0A077ZUS1</accession>
<dbReference type="Proteomes" id="UP000039865">
    <property type="component" value="Unassembled WGS sequence"/>
</dbReference>
<evidence type="ECO:0000313" key="3">
    <source>
        <dbReference type="EMBL" id="CDW73647.1"/>
    </source>
</evidence>
<organism evidence="3 4">
    <name type="scientific">Stylonychia lemnae</name>
    <name type="common">Ciliate</name>
    <dbReference type="NCBI Taxonomy" id="5949"/>
    <lineage>
        <taxon>Eukaryota</taxon>
        <taxon>Sar</taxon>
        <taxon>Alveolata</taxon>
        <taxon>Ciliophora</taxon>
        <taxon>Intramacronucleata</taxon>
        <taxon>Spirotrichea</taxon>
        <taxon>Stichotrichia</taxon>
        <taxon>Sporadotrichida</taxon>
        <taxon>Oxytrichidae</taxon>
        <taxon>Stylonychinae</taxon>
        <taxon>Stylonychia</taxon>
    </lineage>
</organism>
<evidence type="ECO:0000256" key="2">
    <source>
        <dbReference type="ARBA" id="ARBA00022704"/>
    </source>
</evidence>
<sequence length="82" mass="8939">MKKSSKQTSNIIEVDLDKFGDKGGSITLNCKVGGIIQAKGSSNISTGYSWEVDESLEGYQGVSLISSDYFEQKILSIMNLQQ</sequence>
<dbReference type="InterPro" id="IPR036331">
    <property type="entry name" value="Chagasin-like_sf"/>
</dbReference>
<dbReference type="EMBL" id="CCKQ01002545">
    <property type="protein sequence ID" value="CDW73647.1"/>
    <property type="molecule type" value="Genomic_DNA"/>
</dbReference>
<dbReference type="AlphaFoldDB" id="A0A077ZUS1"/>
<dbReference type="GO" id="GO:0004869">
    <property type="term" value="F:cysteine-type endopeptidase inhibitor activity"/>
    <property type="evidence" value="ECO:0007669"/>
    <property type="project" value="UniProtKB-KW"/>
</dbReference>
<protein>
    <submittedName>
        <fullName evidence="3">Uncharacterized protein</fullName>
    </submittedName>
</protein>
<evidence type="ECO:0000313" key="4">
    <source>
        <dbReference type="Proteomes" id="UP000039865"/>
    </source>
</evidence>
<keyword evidence="2" id="KW-0789">Thiol protease inhibitor</keyword>
<reference evidence="3 4" key="1">
    <citation type="submission" date="2014-06" db="EMBL/GenBank/DDBJ databases">
        <authorList>
            <person name="Swart Estienne"/>
        </authorList>
    </citation>
    <scope>NUCLEOTIDE SEQUENCE [LARGE SCALE GENOMIC DNA]</scope>
    <source>
        <strain evidence="3 4">130c</strain>
    </source>
</reference>